<gene>
    <name evidence="2" type="ORF">D7231_24170</name>
</gene>
<feature type="region of interest" description="Disordered" evidence="1">
    <location>
        <begin position="1"/>
        <end position="20"/>
    </location>
</feature>
<evidence type="ECO:0000256" key="1">
    <source>
        <dbReference type="SAM" id="MobiDB-lite"/>
    </source>
</evidence>
<dbReference type="RefSeq" id="WP_120757638.1">
    <property type="nucleotide sequence ID" value="NZ_RBAM01000010.1"/>
</dbReference>
<dbReference type="AlphaFoldDB" id="A0A3B0AZR8"/>
<evidence type="ECO:0000313" key="2">
    <source>
        <dbReference type="EMBL" id="RKN65912.1"/>
    </source>
</evidence>
<dbReference type="EMBL" id="RBAM01000010">
    <property type="protein sequence ID" value="RKN65912.1"/>
    <property type="molecule type" value="Genomic_DNA"/>
</dbReference>
<dbReference type="Proteomes" id="UP000270343">
    <property type="component" value="Unassembled WGS sequence"/>
</dbReference>
<feature type="compositionally biased region" description="Basic and acidic residues" evidence="1">
    <location>
        <begin position="1"/>
        <end position="10"/>
    </location>
</feature>
<keyword evidence="3" id="KW-1185">Reference proteome</keyword>
<organism evidence="2 3">
    <name type="scientific">Streptomyces klenkii</name>
    <dbReference type="NCBI Taxonomy" id="1420899"/>
    <lineage>
        <taxon>Bacteria</taxon>
        <taxon>Bacillati</taxon>
        <taxon>Actinomycetota</taxon>
        <taxon>Actinomycetes</taxon>
        <taxon>Kitasatosporales</taxon>
        <taxon>Streptomycetaceae</taxon>
        <taxon>Streptomyces</taxon>
    </lineage>
</organism>
<proteinExistence type="predicted"/>
<comment type="caution">
    <text evidence="2">The sequence shown here is derived from an EMBL/GenBank/DDBJ whole genome shotgun (WGS) entry which is preliminary data.</text>
</comment>
<protein>
    <submittedName>
        <fullName evidence="2">Uncharacterized protein</fullName>
    </submittedName>
</protein>
<sequence>MRKVLHRDSSESVLDSLGDGYRLRPPDDAVDAARRAAGQAARPVRRTAPRVLAAPEERLALALDLGGSLCCLPVLRP</sequence>
<name>A0A3B0AZR8_9ACTN</name>
<reference evidence="2 3" key="1">
    <citation type="journal article" date="2015" name="Antonie Van Leeuwenhoek">
        <title>Streptomyces klenkii sp. nov., isolated from deep marine sediment.</title>
        <authorList>
            <person name="Veyisoglu A."/>
            <person name="Sahin N."/>
        </authorList>
    </citation>
    <scope>NUCLEOTIDE SEQUENCE [LARGE SCALE GENOMIC DNA]</scope>
    <source>
        <strain evidence="2 3">KCTC 29202</strain>
    </source>
</reference>
<accession>A0A3B0AZR8</accession>
<evidence type="ECO:0000313" key="3">
    <source>
        <dbReference type="Proteomes" id="UP000270343"/>
    </source>
</evidence>